<keyword evidence="3" id="KW-1185">Reference proteome</keyword>
<gene>
    <name evidence="2" type="ORF">CRG98_017658</name>
</gene>
<evidence type="ECO:0000256" key="1">
    <source>
        <dbReference type="SAM" id="MobiDB-lite"/>
    </source>
</evidence>
<evidence type="ECO:0000313" key="3">
    <source>
        <dbReference type="Proteomes" id="UP000233551"/>
    </source>
</evidence>
<dbReference type="EMBL" id="PGOL01000993">
    <property type="protein sequence ID" value="PKI61932.1"/>
    <property type="molecule type" value="Genomic_DNA"/>
</dbReference>
<feature type="compositionally biased region" description="Polar residues" evidence="1">
    <location>
        <begin position="43"/>
        <end position="53"/>
    </location>
</feature>
<organism evidence="2 3">
    <name type="scientific">Punica granatum</name>
    <name type="common">Pomegranate</name>
    <dbReference type="NCBI Taxonomy" id="22663"/>
    <lineage>
        <taxon>Eukaryota</taxon>
        <taxon>Viridiplantae</taxon>
        <taxon>Streptophyta</taxon>
        <taxon>Embryophyta</taxon>
        <taxon>Tracheophyta</taxon>
        <taxon>Spermatophyta</taxon>
        <taxon>Magnoliopsida</taxon>
        <taxon>eudicotyledons</taxon>
        <taxon>Gunneridae</taxon>
        <taxon>Pentapetalae</taxon>
        <taxon>rosids</taxon>
        <taxon>malvids</taxon>
        <taxon>Myrtales</taxon>
        <taxon>Lythraceae</taxon>
        <taxon>Punica</taxon>
    </lineage>
</organism>
<sequence length="79" mass="8379">MTLWVTGDLDWVTVAESGATTAEISPPLFLFEERKGEEIEGKFSSSVAQSAATTPPVRSESRMTRGGGLGHLLPLSLSS</sequence>
<dbReference type="Proteomes" id="UP000233551">
    <property type="component" value="Unassembled WGS sequence"/>
</dbReference>
<dbReference type="AlphaFoldDB" id="A0A2I0K073"/>
<comment type="caution">
    <text evidence="2">The sequence shown here is derived from an EMBL/GenBank/DDBJ whole genome shotgun (WGS) entry which is preliminary data.</text>
</comment>
<evidence type="ECO:0000313" key="2">
    <source>
        <dbReference type="EMBL" id="PKI61932.1"/>
    </source>
</evidence>
<feature type="region of interest" description="Disordered" evidence="1">
    <location>
        <begin position="41"/>
        <end position="79"/>
    </location>
</feature>
<reference evidence="2 3" key="1">
    <citation type="submission" date="2017-11" db="EMBL/GenBank/DDBJ databases">
        <title>De-novo sequencing of pomegranate (Punica granatum L.) genome.</title>
        <authorList>
            <person name="Akparov Z."/>
            <person name="Amiraslanov A."/>
            <person name="Hajiyeva S."/>
            <person name="Abbasov M."/>
            <person name="Kaur K."/>
            <person name="Hamwieh A."/>
            <person name="Solovyev V."/>
            <person name="Salamov A."/>
            <person name="Braich B."/>
            <person name="Kosarev P."/>
            <person name="Mahmoud A."/>
            <person name="Hajiyev E."/>
            <person name="Babayeva S."/>
            <person name="Izzatullayeva V."/>
            <person name="Mammadov A."/>
            <person name="Mammadov A."/>
            <person name="Sharifova S."/>
            <person name="Ojaghi J."/>
            <person name="Eynullazada K."/>
            <person name="Bayramov B."/>
            <person name="Abdulazimova A."/>
            <person name="Shahmuradov I."/>
        </authorList>
    </citation>
    <scope>NUCLEOTIDE SEQUENCE [LARGE SCALE GENOMIC DNA]</scope>
    <source>
        <strain evidence="3">cv. AG2017</strain>
        <tissue evidence="2">Leaf</tissue>
    </source>
</reference>
<name>A0A2I0K073_PUNGR</name>
<proteinExistence type="predicted"/>
<accession>A0A2I0K073</accession>
<protein>
    <submittedName>
        <fullName evidence="2">Uncharacterized protein</fullName>
    </submittedName>
</protein>